<evidence type="ECO:0000259" key="1">
    <source>
        <dbReference type="Pfam" id="PF00535"/>
    </source>
</evidence>
<dbReference type="RefSeq" id="WP_307636801.1">
    <property type="nucleotide sequence ID" value="NZ_JAUSRR010000003.1"/>
</dbReference>
<dbReference type="CDD" id="cd00761">
    <property type="entry name" value="Glyco_tranf_GTA_type"/>
    <property type="match status" value="1"/>
</dbReference>
<evidence type="ECO:0000313" key="3">
    <source>
        <dbReference type="Proteomes" id="UP001244295"/>
    </source>
</evidence>
<proteinExistence type="predicted"/>
<protein>
    <submittedName>
        <fullName evidence="2">Glycosyltransferase involved in cell wall biosynthesis</fullName>
    </submittedName>
</protein>
<dbReference type="PANTHER" id="PTHR43685:SF2">
    <property type="entry name" value="GLYCOSYLTRANSFERASE 2-LIKE DOMAIN-CONTAINING PROTEIN"/>
    <property type="match status" value="1"/>
</dbReference>
<comment type="caution">
    <text evidence="2">The sequence shown here is derived from an EMBL/GenBank/DDBJ whole genome shotgun (WGS) entry which is preliminary data.</text>
</comment>
<reference evidence="2" key="1">
    <citation type="submission" date="2023-07" db="EMBL/GenBank/DDBJ databases">
        <title>Sorghum-associated microbial communities from plants grown in Nebraska, USA.</title>
        <authorList>
            <person name="Schachtman D."/>
        </authorList>
    </citation>
    <scope>NUCLEOTIDE SEQUENCE</scope>
    <source>
        <strain evidence="2">DS2795</strain>
    </source>
</reference>
<accession>A0AAW8DVX1</accession>
<gene>
    <name evidence="2" type="ORF">J2W25_002303</name>
</gene>
<dbReference type="PANTHER" id="PTHR43685">
    <property type="entry name" value="GLYCOSYLTRANSFERASE"/>
    <property type="match status" value="1"/>
</dbReference>
<dbReference type="Gene3D" id="3.90.550.10">
    <property type="entry name" value="Spore Coat Polysaccharide Biosynthesis Protein SpsA, Chain A"/>
    <property type="match status" value="1"/>
</dbReference>
<dbReference type="Gene3D" id="3.40.50.2000">
    <property type="entry name" value="Glycogen Phosphorylase B"/>
    <property type="match status" value="1"/>
</dbReference>
<organism evidence="2 3">
    <name type="scientific">Variovorax boronicumulans</name>
    <dbReference type="NCBI Taxonomy" id="436515"/>
    <lineage>
        <taxon>Bacteria</taxon>
        <taxon>Pseudomonadati</taxon>
        <taxon>Pseudomonadota</taxon>
        <taxon>Betaproteobacteria</taxon>
        <taxon>Burkholderiales</taxon>
        <taxon>Comamonadaceae</taxon>
        <taxon>Variovorax</taxon>
    </lineage>
</organism>
<sequence length="734" mass="81796">MEALVFVTTELSPFTPGGIGRVVHNMLRTMSEADRSRAIVLMVDGAVNPRLFEAVFPGARLVQVDTAKDPQRHTNGRRVPPDWAFSDTRWHWRSAAVMLALEQLAREMPIGYVEFPDWHGLAFCTLQEHRFSGLLPQACIAVRLHSTHTVILNAEARVIGGEDLNICDMERKCLRDCDRVVAQLPRVAEAVRELMGFSAEEWNDRVVVHSPTVLLDHQAPATHTIAAAAAQPLMFTSKVQRFKRPDLFVRGVSAYLRAHPEYRGQACLSASRGDEAYAATIDAMVPADLRARFESMPHLSQQAREAAFSQATVIVPSNFESFCLAAYEASLLGARVILNAKNPAFDDDSPWRDGVNCFKFDGTAIGLLQAIERSFNCEQPIVPVELRCDPWPWENWQARMAGHAGAAMSEFEPKVSIVVSHFNLGNYLCETLQNVLAIEHQNIEIVVVDDASVDDDSIQTIELLIRLREPRLKVIRLAGNVGLAAARNIGVQHATGRYVLTLDADDLIDPCFVGQAVRALELHREFDVVVTPAAYFIDGQMPPMHGAVDAVDYSVFTGEARAAGLLENRFSTATALFRRSALERFRYDEDLHCFEDWSLYMRMCDAGVRFLVTTDVFFFYRHRNNSMVHAPRDASMRRIEYADLLRTSAPAAFRAGSRHLMLGLASPSRGPSSAGACTAEPAGELLSRLGVIEQQLHGVLHATTPFAKLFRIPRYCWRQLLPLRRVIARARGVA</sequence>
<evidence type="ECO:0000313" key="2">
    <source>
        <dbReference type="EMBL" id="MDP9923282.1"/>
    </source>
</evidence>
<dbReference type="InterPro" id="IPR029044">
    <property type="entry name" value="Nucleotide-diphossugar_trans"/>
</dbReference>
<dbReference type="SUPFAM" id="SSF53756">
    <property type="entry name" value="UDP-Glycosyltransferase/glycogen phosphorylase"/>
    <property type="match status" value="1"/>
</dbReference>
<dbReference type="SUPFAM" id="SSF53448">
    <property type="entry name" value="Nucleotide-diphospho-sugar transferases"/>
    <property type="match status" value="1"/>
</dbReference>
<dbReference type="EMBL" id="JAUSRR010000003">
    <property type="protein sequence ID" value="MDP9923282.1"/>
    <property type="molecule type" value="Genomic_DNA"/>
</dbReference>
<dbReference type="InterPro" id="IPR001173">
    <property type="entry name" value="Glyco_trans_2-like"/>
</dbReference>
<dbReference type="Proteomes" id="UP001244295">
    <property type="component" value="Unassembled WGS sequence"/>
</dbReference>
<dbReference type="InterPro" id="IPR050834">
    <property type="entry name" value="Glycosyltransf_2"/>
</dbReference>
<feature type="domain" description="Glycosyltransferase 2-like" evidence="1">
    <location>
        <begin position="416"/>
        <end position="584"/>
    </location>
</feature>
<name>A0AAW8DVX1_9BURK</name>
<dbReference type="AlphaFoldDB" id="A0AAW8DVX1"/>
<dbReference type="Pfam" id="PF00535">
    <property type="entry name" value="Glycos_transf_2"/>
    <property type="match status" value="1"/>
</dbReference>